<keyword evidence="1" id="KW-1133">Transmembrane helix</keyword>
<keyword evidence="1" id="KW-0472">Membrane</keyword>
<proteinExistence type="predicted"/>
<comment type="caution">
    <text evidence="2">The sequence shown here is derived from an EMBL/GenBank/DDBJ whole genome shotgun (WGS) entry which is preliminary data.</text>
</comment>
<protein>
    <submittedName>
        <fullName evidence="2">TIGR02611 family protein</fullName>
    </submittedName>
</protein>
<reference evidence="3" key="1">
    <citation type="journal article" date="2019" name="Int. J. Syst. Evol. Microbiol.">
        <title>The Global Catalogue of Microorganisms (GCM) 10K type strain sequencing project: providing services to taxonomists for standard genome sequencing and annotation.</title>
        <authorList>
            <consortium name="The Broad Institute Genomics Platform"/>
            <consortium name="The Broad Institute Genome Sequencing Center for Infectious Disease"/>
            <person name="Wu L."/>
            <person name="Ma J."/>
        </authorList>
    </citation>
    <scope>NUCLEOTIDE SEQUENCE [LARGE SCALE GENOMIC DNA]</scope>
    <source>
        <strain evidence="3">JCM 9377</strain>
    </source>
</reference>
<evidence type="ECO:0000256" key="1">
    <source>
        <dbReference type="SAM" id="Phobius"/>
    </source>
</evidence>
<sequence>MAINQEKDSEGPGRYTRFRESVRSNTFLDTTWRVGVFTVGATVLAAGLAMMVLPGPGFLGIIVGLGILATEFVWAQTALSKAKNAAERAKERALDPATRRRNMILAVIGGLLVAAALIAYLLIVGTDLPWNADWSKINTR</sequence>
<organism evidence="2 3">
    <name type="scientific">Actinocorallia longicatena</name>
    <dbReference type="NCBI Taxonomy" id="111803"/>
    <lineage>
        <taxon>Bacteria</taxon>
        <taxon>Bacillati</taxon>
        <taxon>Actinomycetota</taxon>
        <taxon>Actinomycetes</taxon>
        <taxon>Streptosporangiales</taxon>
        <taxon>Thermomonosporaceae</taxon>
        <taxon>Actinocorallia</taxon>
    </lineage>
</organism>
<dbReference type="Proteomes" id="UP001501237">
    <property type="component" value="Unassembled WGS sequence"/>
</dbReference>
<gene>
    <name evidence="2" type="ORF">GCM10010468_28950</name>
</gene>
<dbReference type="RefSeq" id="WP_344827828.1">
    <property type="nucleotide sequence ID" value="NZ_BAAAUV010000006.1"/>
</dbReference>
<feature type="transmembrane region" description="Helical" evidence="1">
    <location>
        <begin position="103"/>
        <end position="123"/>
    </location>
</feature>
<name>A0ABP6Q836_9ACTN</name>
<accession>A0ABP6Q836</accession>
<dbReference type="InterPro" id="IPR019099">
    <property type="entry name" value="Uncharacterised_PGPGW_TM"/>
</dbReference>
<keyword evidence="3" id="KW-1185">Reference proteome</keyword>
<evidence type="ECO:0000313" key="3">
    <source>
        <dbReference type="Proteomes" id="UP001501237"/>
    </source>
</evidence>
<feature type="transmembrane region" description="Helical" evidence="1">
    <location>
        <begin position="32"/>
        <end position="52"/>
    </location>
</feature>
<feature type="transmembrane region" description="Helical" evidence="1">
    <location>
        <begin position="58"/>
        <end position="82"/>
    </location>
</feature>
<dbReference type="Pfam" id="PF09656">
    <property type="entry name" value="PGPGW"/>
    <property type="match status" value="1"/>
</dbReference>
<evidence type="ECO:0000313" key="2">
    <source>
        <dbReference type="EMBL" id="GAA3210781.1"/>
    </source>
</evidence>
<dbReference type="EMBL" id="BAAAUV010000006">
    <property type="protein sequence ID" value="GAA3210781.1"/>
    <property type="molecule type" value="Genomic_DNA"/>
</dbReference>
<keyword evidence="1" id="KW-0812">Transmembrane</keyword>